<evidence type="ECO:0000313" key="3">
    <source>
        <dbReference type="Proteomes" id="UP000838412"/>
    </source>
</evidence>
<accession>A0A8K0EUL8</accession>
<sequence>MDTTKSYKNYSEGNGQHVLVTGGAGYVGSTLVPILLQEGYHVTVYDVFKFGIFPLLPVANHVRLRILKGSILEEDELAAAMTDVDAIVHLAAIVGFPACDANRELATKINKHGTENIVRLMSPHQRIIYSSTGSCYGAVDGICTEETLISPLTLYGETKAAAEKAVLSVGGVALRLATIFGVSPRLRLDLLVNDLTNRALKDRNFSLYEGSFRRTFLHVKDAARAFAFTLRNYEAMSGGAYNVGDEKMNMTKATLATYIQSYIPECVITMSNEGEDKDKRNYEVSYAKIRSLGYQTSMTVEDGICELVKVLPFLTEREIKTSCNI</sequence>
<dbReference type="PANTHER" id="PTHR43245:SF23">
    <property type="entry name" value="NAD(P)-BINDING DOMAIN-CONTAINING PROTEIN"/>
    <property type="match status" value="1"/>
</dbReference>
<proteinExistence type="predicted"/>
<dbReference type="CDD" id="cd08946">
    <property type="entry name" value="SDR_e"/>
    <property type="match status" value="1"/>
</dbReference>
<dbReference type="OrthoDB" id="16464at2759"/>
<gene>
    <name evidence="2" type="primary">UXS1</name>
    <name evidence="2" type="ORF">BLAG_LOCUS20206</name>
</gene>
<dbReference type="InterPro" id="IPR036291">
    <property type="entry name" value="NAD(P)-bd_dom_sf"/>
</dbReference>
<dbReference type="EMBL" id="OV696690">
    <property type="protein sequence ID" value="CAH1266656.1"/>
    <property type="molecule type" value="Genomic_DNA"/>
</dbReference>
<evidence type="ECO:0000259" key="1">
    <source>
        <dbReference type="Pfam" id="PF01370"/>
    </source>
</evidence>
<name>A0A8K0EUL8_BRALA</name>
<dbReference type="AlphaFoldDB" id="A0A8K0EUL8"/>
<keyword evidence="3" id="KW-1185">Reference proteome</keyword>
<dbReference type="PANTHER" id="PTHR43245">
    <property type="entry name" value="BIFUNCTIONAL POLYMYXIN RESISTANCE PROTEIN ARNA"/>
    <property type="match status" value="1"/>
</dbReference>
<dbReference type="Proteomes" id="UP000838412">
    <property type="component" value="Chromosome 5"/>
</dbReference>
<organism evidence="2 3">
    <name type="scientific">Branchiostoma lanceolatum</name>
    <name type="common">Common lancelet</name>
    <name type="synonym">Amphioxus lanceolatum</name>
    <dbReference type="NCBI Taxonomy" id="7740"/>
    <lineage>
        <taxon>Eukaryota</taxon>
        <taxon>Metazoa</taxon>
        <taxon>Chordata</taxon>
        <taxon>Cephalochordata</taxon>
        <taxon>Leptocardii</taxon>
        <taxon>Amphioxiformes</taxon>
        <taxon>Branchiostomatidae</taxon>
        <taxon>Branchiostoma</taxon>
    </lineage>
</organism>
<dbReference type="InterPro" id="IPR050177">
    <property type="entry name" value="Lipid_A_modif_metabolic_enz"/>
</dbReference>
<dbReference type="InterPro" id="IPR001509">
    <property type="entry name" value="Epimerase_deHydtase"/>
</dbReference>
<reference evidence="2" key="1">
    <citation type="submission" date="2022-01" db="EMBL/GenBank/DDBJ databases">
        <authorList>
            <person name="Braso-Vives M."/>
        </authorList>
    </citation>
    <scope>NUCLEOTIDE SEQUENCE</scope>
</reference>
<dbReference type="SUPFAM" id="SSF51735">
    <property type="entry name" value="NAD(P)-binding Rossmann-fold domains"/>
    <property type="match status" value="1"/>
</dbReference>
<feature type="domain" description="NAD-dependent epimerase/dehydratase" evidence="1">
    <location>
        <begin position="18"/>
        <end position="244"/>
    </location>
</feature>
<evidence type="ECO:0000313" key="2">
    <source>
        <dbReference type="EMBL" id="CAH1266656.1"/>
    </source>
</evidence>
<dbReference type="Gene3D" id="3.40.50.720">
    <property type="entry name" value="NAD(P)-binding Rossmann-like Domain"/>
    <property type="match status" value="1"/>
</dbReference>
<dbReference type="Pfam" id="PF01370">
    <property type="entry name" value="Epimerase"/>
    <property type="match status" value="1"/>
</dbReference>
<protein>
    <submittedName>
        <fullName evidence="2">UXS1 protein</fullName>
    </submittedName>
</protein>